<organism evidence="1 2">
    <name type="scientific">Acinetobacter gyllenbergii CIP 110306 = MTCC 11365</name>
    <dbReference type="NCBI Taxonomy" id="1217657"/>
    <lineage>
        <taxon>Bacteria</taxon>
        <taxon>Pseudomonadati</taxon>
        <taxon>Pseudomonadota</taxon>
        <taxon>Gammaproteobacteria</taxon>
        <taxon>Moraxellales</taxon>
        <taxon>Moraxellaceae</taxon>
        <taxon>Acinetobacter</taxon>
    </lineage>
</organism>
<evidence type="ECO:0000313" key="2">
    <source>
        <dbReference type="Proteomes" id="UP000014523"/>
    </source>
</evidence>
<dbReference type="PROSITE" id="PS51257">
    <property type="entry name" value="PROKAR_LIPOPROTEIN"/>
    <property type="match status" value="1"/>
</dbReference>
<dbReference type="RefSeq" id="WP_016542310.1">
    <property type="nucleotide sequence ID" value="NZ_ASQH01000017.1"/>
</dbReference>
<protein>
    <recommendedName>
        <fullName evidence="3">Lipoprotein</fullName>
    </recommendedName>
</protein>
<name>A0A829HE83_9GAMM</name>
<gene>
    <name evidence="1" type="ORF">F957_03097</name>
</gene>
<dbReference type="GeneID" id="99061255"/>
<dbReference type="EMBL" id="ATGG01000025">
    <property type="protein sequence ID" value="EPF75533.1"/>
    <property type="molecule type" value="Genomic_DNA"/>
</dbReference>
<dbReference type="AlphaFoldDB" id="A0A829HE83"/>
<keyword evidence="2" id="KW-1185">Reference proteome</keyword>
<evidence type="ECO:0000313" key="1">
    <source>
        <dbReference type="EMBL" id="EPF75533.1"/>
    </source>
</evidence>
<sequence length="238" mass="26663">MNFKILNHKIFVCCLLSGLVLTGCSSNRVIGETTRDLFTKYESGHQWTTLIEDDVIAFGKPAIALPNEPTDSIIIAGKQYSYVIHKGGAEFVQLLNQLNPQYIQISRDLDFIAPAPDSNRFRGQFRFTYAPPNGNLSEKEQALFKQYGIAPCNCIDTQKPHSFELGLEGTVYPAVSNLRSLQPLSKPYRVKIQYLDYKSAKVQLSTKEKLAHLPLLPFTLTLDAIVLPSKVLGIIYQP</sequence>
<accession>A0A829HE83</accession>
<reference evidence="1 2" key="1">
    <citation type="submission" date="2013-06" db="EMBL/GenBank/DDBJ databases">
        <title>The Genome Sequence of Acinetobacter gyllenbergii CIP 110306.</title>
        <authorList>
            <consortium name="The Broad Institute Genome Sequencing Platform"/>
            <consortium name="The Broad Institute Genome Sequencing Center for Infectious Disease"/>
            <person name="Cerqueira G."/>
            <person name="Feldgarden M."/>
            <person name="Courvalin P."/>
            <person name="Perichon B."/>
            <person name="Grillot-Courvalin C."/>
            <person name="Clermont D."/>
            <person name="Rocha E."/>
            <person name="Yoon E.-J."/>
            <person name="Nemec A."/>
            <person name="Young S.K."/>
            <person name="Zeng Q."/>
            <person name="Gargeya S."/>
            <person name="Fitzgerald M."/>
            <person name="Abouelleil A."/>
            <person name="Alvarado L."/>
            <person name="Berlin A.M."/>
            <person name="Chapman S.B."/>
            <person name="Dewar J."/>
            <person name="Goldberg J."/>
            <person name="Griggs A."/>
            <person name="Gujja S."/>
            <person name="Hansen M."/>
            <person name="Howarth C."/>
            <person name="Imamovic A."/>
            <person name="Larimer J."/>
            <person name="McCowan C."/>
            <person name="Murphy C."/>
            <person name="Pearson M."/>
            <person name="Priest M."/>
            <person name="Roberts A."/>
            <person name="Saif S."/>
            <person name="Shea T."/>
            <person name="Sykes S."/>
            <person name="Wortman J."/>
            <person name="Nusbaum C."/>
            <person name="Birren B."/>
        </authorList>
    </citation>
    <scope>NUCLEOTIDE SEQUENCE [LARGE SCALE GENOMIC DNA]</scope>
    <source>
        <strain evidence="1 2">CIP 110306</strain>
    </source>
</reference>
<proteinExistence type="predicted"/>
<dbReference type="Proteomes" id="UP000014523">
    <property type="component" value="Unassembled WGS sequence"/>
</dbReference>
<evidence type="ECO:0008006" key="3">
    <source>
        <dbReference type="Google" id="ProtNLM"/>
    </source>
</evidence>
<comment type="caution">
    <text evidence="1">The sequence shown here is derived from an EMBL/GenBank/DDBJ whole genome shotgun (WGS) entry which is preliminary data.</text>
</comment>